<dbReference type="EMBL" id="BAABJP010000001">
    <property type="protein sequence ID" value="GAA5145666.1"/>
    <property type="molecule type" value="Genomic_DNA"/>
</dbReference>
<dbReference type="RefSeq" id="WP_185058654.1">
    <property type="nucleotide sequence ID" value="NZ_BAABJP010000001.1"/>
</dbReference>
<organism evidence="1 2">
    <name type="scientific">Pseudonocardia eucalypti</name>
    <dbReference type="NCBI Taxonomy" id="648755"/>
    <lineage>
        <taxon>Bacteria</taxon>
        <taxon>Bacillati</taxon>
        <taxon>Actinomycetota</taxon>
        <taxon>Actinomycetes</taxon>
        <taxon>Pseudonocardiales</taxon>
        <taxon>Pseudonocardiaceae</taxon>
        <taxon>Pseudonocardia</taxon>
    </lineage>
</organism>
<gene>
    <name evidence="1" type="ORF">GCM10023321_03920</name>
</gene>
<keyword evidence="2" id="KW-1185">Reference proteome</keyword>
<reference evidence="2" key="1">
    <citation type="journal article" date="2019" name="Int. J. Syst. Evol. Microbiol.">
        <title>The Global Catalogue of Microorganisms (GCM) 10K type strain sequencing project: providing services to taxonomists for standard genome sequencing and annotation.</title>
        <authorList>
            <consortium name="The Broad Institute Genomics Platform"/>
            <consortium name="The Broad Institute Genome Sequencing Center for Infectious Disease"/>
            <person name="Wu L."/>
            <person name="Ma J."/>
        </authorList>
    </citation>
    <scope>NUCLEOTIDE SEQUENCE [LARGE SCALE GENOMIC DNA]</scope>
    <source>
        <strain evidence="2">JCM 18303</strain>
    </source>
</reference>
<protein>
    <recommendedName>
        <fullName evidence="3">DUF393 domain-containing protein</fullName>
    </recommendedName>
</protein>
<evidence type="ECO:0000313" key="1">
    <source>
        <dbReference type="EMBL" id="GAA5145666.1"/>
    </source>
</evidence>
<comment type="caution">
    <text evidence="1">The sequence shown here is derived from an EMBL/GenBank/DDBJ whole genome shotgun (WGS) entry which is preliminary data.</text>
</comment>
<name>A0ABP9PLL2_9PSEU</name>
<accession>A0ABP9PLL2</accession>
<dbReference type="Pfam" id="PF04134">
    <property type="entry name" value="DCC1-like"/>
    <property type="match status" value="1"/>
</dbReference>
<evidence type="ECO:0008006" key="3">
    <source>
        <dbReference type="Google" id="ProtNLM"/>
    </source>
</evidence>
<dbReference type="Proteomes" id="UP001428817">
    <property type="component" value="Unassembled WGS sequence"/>
</dbReference>
<proteinExistence type="predicted"/>
<evidence type="ECO:0000313" key="2">
    <source>
        <dbReference type="Proteomes" id="UP001428817"/>
    </source>
</evidence>
<sequence>MTPLLVFDGNCGFCTRTLGWLRLLDRHRQIETVPLQRAGAAERVGASPEECASSVRWRGADGTRAGGAEAIAHALSVALDAAWPVPFYRRTARWQERLYQLVADNRYRLPGITPWCVRYPGDCQ</sequence>
<dbReference type="InterPro" id="IPR007263">
    <property type="entry name" value="DCC1-like"/>
</dbReference>